<keyword evidence="3" id="KW-1185">Reference proteome</keyword>
<name>A0A9J5ZFU9_SOLCO</name>
<accession>A0A9J5ZFU9</accession>
<dbReference type="AlphaFoldDB" id="A0A9J5ZFU9"/>
<protein>
    <submittedName>
        <fullName evidence="2">Uncharacterized protein</fullName>
    </submittedName>
</protein>
<evidence type="ECO:0000313" key="2">
    <source>
        <dbReference type="EMBL" id="KAG5611803.1"/>
    </source>
</evidence>
<reference evidence="2 3" key="1">
    <citation type="submission" date="2020-09" db="EMBL/GenBank/DDBJ databases">
        <title>De no assembly of potato wild relative species, Solanum commersonii.</title>
        <authorList>
            <person name="Cho K."/>
        </authorList>
    </citation>
    <scope>NUCLEOTIDE SEQUENCE [LARGE SCALE GENOMIC DNA]</scope>
    <source>
        <strain evidence="2">LZ3.2</strain>
        <tissue evidence="2">Leaf</tissue>
    </source>
</reference>
<organism evidence="2 3">
    <name type="scientific">Solanum commersonii</name>
    <name type="common">Commerson's wild potato</name>
    <name type="synonym">Commerson's nightshade</name>
    <dbReference type="NCBI Taxonomy" id="4109"/>
    <lineage>
        <taxon>Eukaryota</taxon>
        <taxon>Viridiplantae</taxon>
        <taxon>Streptophyta</taxon>
        <taxon>Embryophyta</taxon>
        <taxon>Tracheophyta</taxon>
        <taxon>Spermatophyta</taxon>
        <taxon>Magnoliopsida</taxon>
        <taxon>eudicotyledons</taxon>
        <taxon>Gunneridae</taxon>
        <taxon>Pentapetalae</taxon>
        <taxon>asterids</taxon>
        <taxon>lamiids</taxon>
        <taxon>Solanales</taxon>
        <taxon>Solanaceae</taxon>
        <taxon>Solanoideae</taxon>
        <taxon>Solaneae</taxon>
        <taxon>Solanum</taxon>
    </lineage>
</organism>
<proteinExistence type="predicted"/>
<sequence length="96" mass="10631">METHQRTDSNRPGMNGFVQQKYPPLYTKDPTTGINSVIVSKAMRDSASPSREKVTVATRNEYPFSTAGSNHHNLSSDVTMDIVSINYNAPIISVQM</sequence>
<dbReference type="EMBL" id="JACXVP010000004">
    <property type="protein sequence ID" value="KAG5611803.1"/>
    <property type="molecule type" value="Genomic_DNA"/>
</dbReference>
<evidence type="ECO:0000256" key="1">
    <source>
        <dbReference type="SAM" id="MobiDB-lite"/>
    </source>
</evidence>
<dbReference type="Proteomes" id="UP000824120">
    <property type="component" value="Chromosome 4"/>
</dbReference>
<comment type="caution">
    <text evidence="2">The sequence shown here is derived from an EMBL/GenBank/DDBJ whole genome shotgun (WGS) entry which is preliminary data.</text>
</comment>
<feature type="region of interest" description="Disordered" evidence="1">
    <location>
        <begin position="1"/>
        <end position="30"/>
    </location>
</feature>
<evidence type="ECO:0000313" key="3">
    <source>
        <dbReference type="Proteomes" id="UP000824120"/>
    </source>
</evidence>
<gene>
    <name evidence="2" type="ORF">H5410_023084</name>
</gene>